<comment type="caution">
    <text evidence="7">The sequence shown here is derived from an EMBL/GenBank/DDBJ whole genome shotgun (WGS) entry which is preliminary data.</text>
</comment>
<dbReference type="SUPFAM" id="SSF56645">
    <property type="entry name" value="Acyl-CoA dehydrogenase NM domain-like"/>
    <property type="match status" value="1"/>
</dbReference>
<accession>A0ABU5EDW7</accession>
<dbReference type="Pfam" id="PF00441">
    <property type="entry name" value="Acyl-CoA_dh_1"/>
    <property type="match status" value="1"/>
</dbReference>
<dbReference type="PANTHER" id="PTHR43884:SF12">
    <property type="entry name" value="ISOVALERYL-COA DEHYDROGENASE, MITOCHONDRIAL-RELATED"/>
    <property type="match status" value="1"/>
</dbReference>
<evidence type="ECO:0000256" key="3">
    <source>
        <dbReference type="ARBA" id="ARBA00022630"/>
    </source>
</evidence>
<dbReference type="SUPFAM" id="SSF47203">
    <property type="entry name" value="Acyl-CoA dehydrogenase C-terminal domain-like"/>
    <property type="match status" value="1"/>
</dbReference>
<keyword evidence="4" id="KW-0274">FAD</keyword>
<evidence type="ECO:0000256" key="2">
    <source>
        <dbReference type="ARBA" id="ARBA00009347"/>
    </source>
</evidence>
<dbReference type="RefSeq" id="WP_320509317.1">
    <property type="nucleotide sequence ID" value="NZ_JAXCLW010000004.1"/>
</dbReference>
<dbReference type="PANTHER" id="PTHR43884">
    <property type="entry name" value="ACYL-COA DEHYDROGENASE"/>
    <property type="match status" value="1"/>
</dbReference>
<keyword evidence="7" id="KW-0560">Oxidoreductase</keyword>
<comment type="cofactor">
    <cofactor evidence="1">
        <name>FAD</name>
        <dbReference type="ChEBI" id="CHEBI:57692"/>
    </cofactor>
</comment>
<gene>
    <name evidence="7" type="ORF">SMD27_15500</name>
</gene>
<evidence type="ECO:0000259" key="6">
    <source>
        <dbReference type="Pfam" id="PF02771"/>
    </source>
</evidence>
<name>A0ABU5EDW7_9PROT</name>
<dbReference type="Gene3D" id="2.40.110.10">
    <property type="entry name" value="Butyryl-CoA Dehydrogenase, subunit A, domain 2"/>
    <property type="match status" value="1"/>
</dbReference>
<dbReference type="EC" id="1.-.-.-" evidence="7"/>
<feature type="domain" description="Acyl-CoA dehydrogenase/oxidase C-terminal" evidence="5">
    <location>
        <begin position="225"/>
        <end position="359"/>
    </location>
</feature>
<dbReference type="InterPro" id="IPR046373">
    <property type="entry name" value="Acyl-CoA_Oxase/DH_mid-dom_sf"/>
</dbReference>
<dbReference type="InterPro" id="IPR036250">
    <property type="entry name" value="AcylCo_DH-like_C"/>
</dbReference>
<organism evidence="7 8">
    <name type="scientific">Dongia soli</name>
    <dbReference type="NCBI Taxonomy" id="600628"/>
    <lineage>
        <taxon>Bacteria</taxon>
        <taxon>Pseudomonadati</taxon>
        <taxon>Pseudomonadota</taxon>
        <taxon>Alphaproteobacteria</taxon>
        <taxon>Rhodospirillales</taxon>
        <taxon>Dongiaceae</taxon>
        <taxon>Dongia</taxon>
    </lineage>
</organism>
<dbReference type="EMBL" id="JAXCLW010000004">
    <property type="protein sequence ID" value="MDY0884250.1"/>
    <property type="molecule type" value="Genomic_DNA"/>
</dbReference>
<dbReference type="GO" id="GO:0016491">
    <property type="term" value="F:oxidoreductase activity"/>
    <property type="evidence" value="ECO:0007669"/>
    <property type="project" value="UniProtKB-KW"/>
</dbReference>
<dbReference type="Proteomes" id="UP001279642">
    <property type="component" value="Unassembled WGS sequence"/>
</dbReference>
<evidence type="ECO:0000259" key="5">
    <source>
        <dbReference type="Pfam" id="PF00441"/>
    </source>
</evidence>
<keyword evidence="3" id="KW-0285">Flavoprotein</keyword>
<dbReference type="InterPro" id="IPR013786">
    <property type="entry name" value="AcylCoA_DH/ox_N"/>
</dbReference>
<proteinExistence type="inferred from homology"/>
<protein>
    <submittedName>
        <fullName evidence="7">Acyl-CoA dehydrogenase family protein</fullName>
        <ecNumber evidence="7">1.-.-.-</ecNumber>
    </submittedName>
</protein>
<dbReference type="InterPro" id="IPR009100">
    <property type="entry name" value="AcylCoA_DH/oxidase_NM_dom_sf"/>
</dbReference>
<evidence type="ECO:0000256" key="4">
    <source>
        <dbReference type="ARBA" id="ARBA00022827"/>
    </source>
</evidence>
<evidence type="ECO:0000313" key="7">
    <source>
        <dbReference type="EMBL" id="MDY0884250.1"/>
    </source>
</evidence>
<dbReference type="InterPro" id="IPR037069">
    <property type="entry name" value="AcylCoA_DH/ox_N_sf"/>
</dbReference>
<comment type="similarity">
    <text evidence="2">Belongs to the acyl-CoA dehydrogenase family.</text>
</comment>
<evidence type="ECO:0000313" key="8">
    <source>
        <dbReference type="Proteomes" id="UP001279642"/>
    </source>
</evidence>
<sequence length="386" mass="41641">MVSASDRARDIGIKIAAKYADEVDRDARFPKETIDALKEQELLSLLIPRSLGGGGGSLLEVAEVCWILAQYCSSSAMILAMHYIMTASMLEYEGLESWPCLFMMRVAADQLLLASATSEAGIGGALRNSICAIKSDGTNFTLEKDATVISYGAQADGIMVTARRCPEAATTDQVMVALLKGQYGLERTAQWNTLGMRGTCSDGFKLTAKGPIEQILPRPFAEIAAQSMLSTSHLLWACVWLGIATDAVARARSYVRSEAQKNRNGTSPGTMRLVEATNLLQMMKANLLLGLSDCIAAQEDEAKLMSFGFGVAMNNIKISASQSVIQIVNHALMICGIHGYKNDTAFSVGRHMRDALSAPLMINNDRIMGNMSEMILGHRPAKGLMG</sequence>
<dbReference type="PIRSF" id="PIRSF016578">
    <property type="entry name" value="HsaA"/>
    <property type="match status" value="1"/>
</dbReference>
<feature type="domain" description="Acyl-CoA dehydrogenase/oxidase N-terminal" evidence="6">
    <location>
        <begin position="6"/>
        <end position="94"/>
    </location>
</feature>
<dbReference type="Pfam" id="PF02771">
    <property type="entry name" value="Acyl-CoA_dh_N"/>
    <property type="match status" value="1"/>
</dbReference>
<dbReference type="InterPro" id="IPR009075">
    <property type="entry name" value="AcylCo_DH/oxidase_C"/>
</dbReference>
<dbReference type="Gene3D" id="1.20.140.10">
    <property type="entry name" value="Butyryl-CoA Dehydrogenase, subunit A, domain 3"/>
    <property type="match status" value="1"/>
</dbReference>
<evidence type="ECO:0000256" key="1">
    <source>
        <dbReference type="ARBA" id="ARBA00001974"/>
    </source>
</evidence>
<dbReference type="Gene3D" id="1.10.540.10">
    <property type="entry name" value="Acyl-CoA dehydrogenase/oxidase, N-terminal domain"/>
    <property type="match status" value="1"/>
</dbReference>
<reference evidence="7 8" key="1">
    <citation type="journal article" date="2016" name="Antonie Van Leeuwenhoek">
        <title>Dongia soli sp. nov., isolated from soil from Dokdo, Korea.</title>
        <authorList>
            <person name="Kim D.U."/>
            <person name="Lee H."/>
            <person name="Kim H."/>
            <person name="Kim S.G."/>
            <person name="Ka J.O."/>
        </authorList>
    </citation>
    <scope>NUCLEOTIDE SEQUENCE [LARGE SCALE GENOMIC DNA]</scope>
    <source>
        <strain evidence="7 8">D78</strain>
    </source>
</reference>
<keyword evidence="8" id="KW-1185">Reference proteome</keyword>